<dbReference type="Gene3D" id="1.10.1130.10">
    <property type="entry name" value="Flavocytochrome C3, Chain A"/>
    <property type="match status" value="2"/>
</dbReference>
<dbReference type="EMBL" id="JASZZN010000010">
    <property type="protein sequence ID" value="MDM4016732.1"/>
    <property type="molecule type" value="Genomic_DNA"/>
</dbReference>
<keyword evidence="2" id="KW-0802">TPR repeat</keyword>
<evidence type="ECO:0000256" key="2">
    <source>
        <dbReference type="PROSITE-ProRule" id="PRU00339"/>
    </source>
</evidence>
<keyword evidence="1" id="KW-0732">Signal</keyword>
<dbReference type="InterPro" id="IPR011990">
    <property type="entry name" value="TPR-like_helical_dom_sf"/>
</dbReference>
<name>A0ABT7PJR6_9BACT</name>
<comment type="caution">
    <text evidence="7">The sequence shown here is derived from an EMBL/GenBank/DDBJ whole genome shotgun (WGS) entry which is preliminary data.</text>
</comment>
<dbReference type="InterPro" id="IPR019734">
    <property type="entry name" value="TPR_rpt"/>
</dbReference>
<dbReference type="InterPro" id="IPR023155">
    <property type="entry name" value="Cyt_c-552/4"/>
</dbReference>
<dbReference type="InterPro" id="IPR051829">
    <property type="entry name" value="Multiheme_Cytochr_ET"/>
</dbReference>
<dbReference type="Pfam" id="PF14522">
    <property type="entry name" value="Cytochrome_C7"/>
    <property type="match status" value="1"/>
</dbReference>
<dbReference type="InterPro" id="IPR016024">
    <property type="entry name" value="ARM-type_fold"/>
</dbReference>
<feature type="domain" description="Cytochrome c-552/4" evidence="5">
    <location>
        <begin position="77"/>
        <end position="102"/>
    </location>
</feature>
<dbReference type="PROSITE" id="PS50005">
    <property type="entry name" value="TPR"/>
    <property type="match status" value="1"/>
</dbReference>
<dbReference type="SUPFAM" id="SSF48371">
    <property type="entry name" value="ARM repeat"/>
    <property type="match status" value="1"/>
</dbReference>
<feature type="transmembrane region" description="Helical" evidence="4">
    <location>
        <begin position="41"/>
        <end position="61"/>
    </location>
</feature>
<evidence type="ECO:0000256" key="1">
    <source>
        <dbReference type="ARBA" id="ARBA00022729"/>
    </source>
</evidence>
<dbReference type="InterPro" id="IPR036280">
    <property type="entry name" value="Multihaem_cyt_sf"/>
</dbReference>
<organism evidence="7 8">
    <name type="scientific">Roseiconus lacunae</name>
    <dbReference type="NCBI Taxonomy" id="2605694"/>
    <lineage>
        <taxon>Bacteria</taxon>
        <taxon>Pseudomonadati</taxon>
        <taxon>Planctomycetota</taxon>
        <taxon>Planctomycetia</taxon>
        <taxon>Pirellulales</taxon>
        <taxon>Pirellulaceae</taxon>
        <taxon>Roseiconus</taxon>
    </lineage>
</organism>
<reference evidence="7 8" key="1">
    <citation type="submission" date="2023-06" db="EMBL/GenBank/DDBJ databases">
        <title>Roseiconus lacunae JC819 isolated from Gulf of Mannar region, Tamil Nadu.</title>
        <authorList>
            <person name="Pk S."/>
            <person name="Ch S."/>
            <person name="Ch V.R."/>
        </authorList>
    </citation>
    <scope>NUCLEOTIDE SEQUENCE [LARGE SCALE GENOMIC DNA]</scope>
    <source>
        <strain evidence="7 8">JC819</strain>
    </source>
</reference>
<dbReference type="SUPFAM" id="SSF48695">
    <property type="entry name" value="Multiheme cytochromes"/>
    <property type="match status" value="1"/>
</dbReference>
<gene>
    <name evidence="7" type="ORF">QTN89_14900</name>
</gene>
<dbReference type="SMART" id="SM00028">
    <property type="entry name" value="TPR"/>
    <property type="match status" value="2"/>
</dbReference>
<dbReference type="PANTHER" id="PTHR35038:SF8">
    <property type="entry name" value="C-TYPE POLYHEME CYTOCHROME OMCC"/>
    <property type="match status" value="1"/>
</dbReference>
<dbReference type="Proteomes" id="UP001239462">
    <property type="component" value="Unassembled WGS sequence"/>
</dbReference>
<evidence type="ECO:0000256" key="4">
    <source>
        <dbReference type="SAM" id="Phobius"/>
    </source>
</evidence>
<dbReference type="Pfam" id="PF13435">
    <property type="entry name" value="Cytochrome_C554"/>
    <property type="match status" value="2"/>
</dbReference>
<dbReference type="RefSeq" id="WP_289164373.1">
    <property type="nucleotide sequence ID" value="NZ_JASZZN010000010.1"/>
</dbReference>
<sequence length="797" mass="89691">MDDASHSIQSEPDGSAATAADQSVAGNVSPRRRQYRRFPRWAMVAIAIVLVAAGGVFADYWTARPEGITPSFIGRDSCAQCHQEQTEAFHGSDHDKAMDVATDETVLGDFNDVTFEHDGLHNRLFRDGDRFMVHTEGEDGEMQDFEVKYVFGVYPLQQYMVEFDRHESSEACEVARLQVLRISWDSRDNRWFYLRPPDVTEKLSADDPLHWTGIAQRWQTMCADCHSTNLKHNFNSDTVTYHTTFSEIDVSCEACHGPASLHVELANEKSLFWDRRYGYGLVNQLKGDDPEPQLQTCAPCHSRRAVMDDRGTGGPNFCDHYRLETLGEMTYHGDGQIKDEDYVYGSFIQSKMYHKDIRCTDCHDPHSLKLKHPGNQTCTSCHQHPAGKYDVVSHHHHAPGSEGAKCVNCHMPETTYMDVDPRRDHSIRIPRPDLSVRLGTPNACSRCHVNDRLDEIAPEHRDEFAAKEYAQWLSAAEADAEQTIGKNEQSLQDLISQTDQWCDQACEQWYGDNRKQEEHFAEALVPLRRGDRDGIRRAIEFLSYTDHRAPEIAKATLIEELARQGVRGLPNVVNSILEDPSAHPLVRSSAASVLPSTGSSQTRKQLVKLLDDPTRLVRSTAAQALVHSPVLPQLSREERSKLEVALEEVHQELMVSADRSGAHLGWGIICERLGRIPEAVKAYQTAIRVEPRTTGPHANLASLYERIAGSVPPEEGERYQQAATKLRDQNLELLARDAKLAPEIAPVQFQYGLALYLDGQLDAALAQLQLASELAPENAQFKVVYEELKAKLQAERQ</sequence>
<dbReference type="Pfam" id="PF13646">
    <property type="entry name" value="HEAT_2"/>
    <property type="match status" value="1"/>
</dbReference>
<dbReference type="Gene3D" id="1.25.10.10">
    <property type="entry name" value="Leucine-rich Repeat Variant"/>
    <property type="match status" value="1"/>
</dbReference>
<feature type="domain" description="Cytochrome c-552/4" evidence="5">
    <location>
        <begin position="219"/>
        <end position="257"/>
    </location>
</feature>
<evidence type="ECO:0000256" key="3">
    <source>
        <dbReference type="SAM" id="MobiDB-lite"/>
    </source>
</evidence>
<proteinExistence type="predicted"/>
<keyword evidence="4" id="KW-0472">Membrane</keyword>
<evidence type="ECO:0000313" key="7">
    <source>
        <dbReference type="EMBL" id="MDM4016732.1"/>
    </source>
</evidence>
<dbReference type="CDD" id="cd08168">
    <property type="entry name" value="Cytochrom_C3"/>
    <property type="match status" value="1"/>
</dbReference>
<keyword evidence="4" id="KW-1133">Transmembrane helix</keyword>
<evidence type="ECO:0000313" key="8">
    <source>
        <dbReference type="Proteomes" id="UP001239462"/>
    </source>
</evidence>
<keyword evidence="4" id="KW-0812">Transmembrane</keyword>
<dbReference type="PANTHER" id="PTHR35038">
    <property type="entry name" value="DISSIMILATORY SULFITE REDUCTASE SIRA"/>
    <property type="match status" value="1"/>
</dbReference>
<feature type="region of interest" description="Disordered" evidence="3">
    <location>
        <begin position="1"/>
        <end position="29"/>
    </location>
</feature>
<dbReference type="InterPro" id="IPR029467">
    <property type="entry name" value="Cyt_c7-like"/>
</dbReference>
<accession>A0ABT7PJR6</accession>
<dbReference type="InterPro" id="IPR011989">
    <property type="entry name" value="ARM-like"/>
</dbReference>
<feature type="repeat" description="TPR" evidence="2">
    <location>
        <begin position="660"/>
        <end position="693"/>
    </location>
</feature>
<dbReference type="Gene3D" id="1.25.40.10">
    <property type="entry name" value="Tetratricopeptide repeat domain"/>
    <property type="match status" value="1"/>
</dbReference>
<keyword evidence="8" id="KW-1185">Reference proteome</keyword>
<dbReference type="SUPFAM" id="SSF48452">
    <property type="entry name" value="TPR-like"/>
    <property type="match status" value="1"/>
</dbReference>
<feature type="compositionally biased region" description="Polar residues" evidence="3">
    <location>
        <begin position="1"/>
        <end position="12"/>
    </location>
</feature>
<evidence type="ECO:0000259" key="6">
    <source>
        <dbReference type="Pfam" id="PF14522"/>
    </source>
</evidence>
<evidence type="ECO:0000259" key="5">
    <source>
        <dbReference type="Pfam" id="PF13435"/>
    </source>
</evidence>
<feature type="domain" description="Cytochrome c7-like" evidence="6">
    <location>
        <begin position="369"/>
        <end position="448"/>
    </location>
</feature>
<protein>
    <submittedName>
        <fullName evidence="7">Cytochrome c3 family protein</fullName>
    </submittedName>
</protein>